<dbReference type="GO" id="GO:0061928">
    <property type="term" value="F:glutathione specific gamma-glutamylcyclotransferase activity"/>
    <property type="evidence" value="ECO:0007669"/>
    <property type="project" value="UniProtKB-EC"/>
</dbReference>
<sequence length="255" mass="30132">MNQNQQEILAEDTQIQEQPTWNHEKGVWHGDRALQNIEIPDPLWIFGYGSLCYKNTEMDYDEVVDCQLNGYIRRFWQKTYDHRGTIENPGLVCTIVSEDEIQQLKENGEYSEQEDQLCKDEKGNYIGHYVWGKAFKIKKESVHEVLDKLDFREKGGYSRDIVELIHRGPNNQKQTIKAVLYRGNVENPAFLECQEKRKNLHQQAETIATAQGASGHNLEYFMKLYYYLQEQDQLDEYMELLKQEVDQKLSRNKKQ</sequence>
<dbReference type="PANTHER" id="PTHR12192:SF2">
    <property type="entry name" value="GLUTATHIONE-SPECIFIC GAMMA-GLUTAMYLCYCLOTRANSFERASE 2"/>
    <property type="match status" value="1"/>
</dbReference>
<proteinExistence type="predicted"/>
<dbReference type="Pfam" id="PF04752">
    <property type="entry name" value="ChaC"/>
    <property type="match status" value="1"/>
</dbReference>
<dbReference type="InterPro" id="IPR013024">
    <property type="entry name" value="GGCT-like"/>
</dbReference>
<name>A0A0V0QGP1_PSEPJ</name>
<dbReference type="AlphaFoldDB" id="A0A0V0QGP1"/>
<dbReference type="PANTHER" id="PTHR12192">
    <property type="entry name" value="CATION TRANSPORT PROTEIN CHAC-RELATED"/>
    <property type="match status" value="1"/>
</dbReference>
<dbReference type="CDD" id="cd06661">
    <property type="entry name" value="GGCT_like"/>
    <property type="match status" value="1"/>
</dbReference>
<organism evidence="3 4">
    <name type="scientific">Pseudocohnilembus persalinus</name>
    <name type="common">Ciliate</name>
    <dbReference type="NCBI Taxonomy" id="266149"/>
    <lineage>
        <taxon>Eukaryota</taxon>
        <taxon>Sar</taxon>
        <taxon>Alveolata</taxon>
        <taxon>Ciliophora</taxon>
        <taxon>Intramacronucleata</taxon>
        <taxon>Oligohymenophorea</taxon>
        <taxon>Scuticociliatia</taxon>
        <taxon>Philasterida</taxon>
        <taxon>Pseudocohnilembidae</taxon>
        <taxon>Pseudocohnilembus</taxon>
    </lineage>
</organism>
<evidence type="ECO:0000256" key="2">
    <source>
        <dbReference type="ARBA" id="ARBA00023239"/>
    </source>
</evidence>
<dbReference type="InParanoid" id="A0A0V0QGP1"/>
<dbReference type="SUPFAM" id="SSF110857">
    <property type="entry name" value="Gamma-glutamyl cyclotransferase-like"/>
    <property type="match status" value="1"/>
</dbReference>
<evidence type="ECO:0000313" key="3">
    <source>
        <dbReference type="EMBL" id="KRX01280.1"/>
    </source>
</evidence>
<dbReference type="GO" id="GO:0005737">
    <property type="term" value="C:cytoplasm"/>
    <property type="evidence" value="ECO:0007669"/>
    <property type="project" value="TreeGrafter"/>
</dbReference>
<dbReference type="InterPro" id="IPR006840">
    <property type="entry name" value="ChaC"/>
</dbReference>
<evidence type="ECO:0000256" key="1">
    <source>
        <dbReference type="ARBA" id="ARBA00012344"/>
    </source>
</evidence>
<dbReference type="Gene3D" id="3.10.490.10">
    <property type="entry name" value="Gamma-glutamyl cyclotransferase-like"/>
    <property type="match status" value="1"/>
</dbReference>
<dbReference type="GO" id="GO:0006751">
    <property type="term" value="P:glutathione catabolic process"/>
    <property type="evidence" value="ECO:0007669"/>
    <property type="project" value="InterPro"/>
</dbReference>
<comment type="caution">
    <text evidence="3">The sequence shown here is derived from an EMBL/GenBank/DDBJ whole genome shotgun (WGS) entry which is preliminary data.</text>
</comment>
<keyword evidence="4" id="KW-1185">Reference proteome</keyword>
<dbReference type="EMBL" id="LDAU01000171">
    <property type="protein sequence ID" value="KRX01280.1"/>
    <property type="molecule type" value="Genomic_DNA"/>
</dbReference>
<keyword evidence="2" id="KW-0456">Lyase</keyword>
<evidence type="ECO:0000313" key="4">
    <source>
        <dbReference type="Proteomes" id="UP000054937"/>
    </source>
</evidence>
<accession>A0A0V0QGP1</accession>
<gene>
    <name evidence="3" type="ORF">PPERSA_11727</name>
</gene>
<dbReference type="InterPro" id="IPR036568">
    <property type="entry name" value="GGCT-like_sf"/>
</dbReference>
<dbReference type="OrthoDB" id="1933483at2759"/>
<dbReference type="OMA" id="EVPAHFK"/>
<dbReference type="Proteomes" id="UP000054937">
    <property type="component" value="Unassembled WGS sequence"/>
</dbReference>
<protein>
    <recommendedName>
        <fullName evidence="1">glutathione-specific gamma-glutamylcyclotransferase</fullName>
        <ecNumber evidence="1">4.3.2.7</ecNumber>
    </recommendedName>
</protein>
<reference evidence="3 4" key="1">
    <citation type="journal article" date="2015" name="Sci. Rep.">
        <title>Genome of the facultative scuticociliatosis pathogen Pseudocohnilembus persalinus provides insight into its virulence through horizontal gene transfer.</title>
        <authorList>
            <person name="Xiong J."/>
            <person name="Wang G."/>
            <person name="Cheng J."/>
            <person name="Tian M."/>
            <person name="Pan X."/>
            <person name="Warren A."/>
            <person name="Jiang C."/>
            <person name="Yuan D."/>
            <person name="Miao W."/>
        </authorList>
    </citation>
    <scope>NUCLEOTIDE SEQUENCE [LARGE SCALE GENOMIC DNA]</scope>
    <source>
        <strain evidence="3">36N120E</strain>
    </source>
</reference>
<dbReference type="EC" id="4.3.2.7" evidence="1"/>